<keyword evidence="6" id="KW-1185">Reference proteome</keyword>
<organism evidence="5 6">
    <name type="scientific">Anaeramoeba ignava</name>
    <name type="common">Anaerobic marine amoeba</name>
    <dbReference type="NCBI Taxonomy" id="1746090"/>
    <lineage>
        <taxon>Eukaryota</taxon>
        <taxon>Metamonada</taxon>
        <taxon>Anaeramoebidae</taxon>
        <taxon>Anaeramoeba</taxon>
    </lineage>
</organism>
<dbReference type="Pfam" id="PF10456">
    <property type="entry name" value="BAR_3_WASP_bdg"/>
    <property type="match status" value="1"/>
</dbReference>
<dbReference type="PANTHER" id="PTHR45827">
    <property type="entry name" value="SORTING NEXIN"/>
    <property type="match status" value="1"/>
</dbReference>
<comment type="caution">
    <text evidence="5">The sequence shown here is derived from an EMBL/GenBank/DDBJ whole genome shotgun (WGS) entry which is preliminary data.</text>
</comment>
<dbReference type="Gene3D" id="3.30.1520.10">
    <property type="entry name" value="Phox-like domain"/>
    <property type="match status" value="1"/>
</dbReference>
<dbReference type="Pfam" id="PF00018">
    <property type="entry name" value="SH3_1"/>
    <property type="match status" value="1"/>
</dbReference>
<evidence type="ECO:0000259" key="4">
    <source>
        <dbReference type="PROSITE" id="PS50002"/>
    </source>
</evidence>
<dbReference type="SUPFAM" id="SSF64268">
    <property type="entry name" value="PX domain"/>
    <property type="match status" value="1"/>
</dbReference>
<dbReference type="GO" id="GO:0031410">
    <property type="term" value="C:cytoplasmic vesicle"/>
    <property type="evidence" value="ECO:0007669"/>
    <property type="project" value="TreeGrafter"/>
</dbReference>
<feature type="compositionally biased region" description="Basic residues" evidence="3">
    <location>
        <begin position="96"/>
        <end position="107"/>
    </location>
</feature>
<dbReference type="EMBL" id="JAPDFW010000022">
    <property type="protein sequence ID" value="KAJ5079809.1"/>
    <property type="molecule type" value="Genomic_DNA"/>
</dbReference>
<dbReference type="PROSITE" id="PS50002">
    <property type="entry name" value="SH3"/>
    <property type="match status" value="1"/>
</dbReference>
<dbReference type="InterPro" id="IPR001683">
    <property type="entry name" value="PX_dom"/>
</dbReference>
<dbReference type="Proteomes" id="UP001149090">
    <property type="component" value="Unassembled WGS sequence"/>
</dbReference>
<evidence type="ECO:0000313" key="5">
    <source>
        <dbReference type="EMBL" id="KAJ5079809.1"/>
    </source>
</evidence>
<proteinExistence type="predicted"/>
<dbReference type="Gene3D" id="2.30.30.40">
    <property type="entry name" value="SH3 Domains"/>
    <property type="match status" value="1"/>
</dbReference>
<dbReference type="AlphaFoldDB" id="A0A9Q0RH56"/>
<evidence type="ECO:0000313" key="6">
    <source>
        <dbReference type="Proteomes" id="UP001149090"/>
    </source>
</evidence>
<dbReference type="InterPro" id="IPR036871">
    <property type="entry name" value="PX_dom_sf"/>
</dbReference>
<accession>A0A9Q0RH56</accession>
<dbReference type="InterPro" id="IPR019497">
    <property type="entry name" value="Sorting_nexin_WASP-bd-dom"/>
</dbReference>
<dbReference type="InterPro" id="IPR027267">
    <property type="entry name" value="AH/BAR_dom_sf"/>
</dbReference>
<dbReference type="InterPro" id="IPR036028">
    <property type="entry name" value="SH3-like_dom_sf"/>
</dbReference>
<dbReference type="GO" id="GO:0097320">
    <property type="term" value="P:plasma membrane tubulation"/>
    <property type="evidence" value="ECO:0007669"/>
    <property type="project" value="TreeGrafter"/>
</dbReference>
<keyword evidence="1 2" id="KW-0728">SH3 domain</keyword>
<dbReference type="GO" id="GO:0006897">
    <property type="term" value="P:endocytosis"/>
    <property type="evidence" value="ECO:0007669"/>
    <property type="project" value="TreeGrafter"/>
</dbReference>
<name>A0A9Q0RH56_ANAIG</name>
<dbReference type="GO" id="GO:0016197">
    <property type="term" value="P:endosomal transport"/>
    <property type="evidence" value="ECO:0007669"/>
    <property type="project" value="TreeGrafter"/>
</dbReference>
<dbReference type="Gene3D" id="1.20.1270.60">
    <property type="entry name" value="Arfaptin homology (AH) domain/BAR domain"/>
    <property type="match status" value="1"/>
</dbReference>
<dbReference type="OrthoDB" id="4062651at2759"/>
<dbReference type="InterPro" id="IPR001452">
    <property type="entry name" value="SH3_domain"/>
</dbReference>
<dbReference type="SUPFAM" id="SSF50044">
    <property type="entry name" value="SH3-domain"/>
    <property type="match status" value="1"/>
</dbReference>
<dbReference type="GO" id="GO:0035091">
    <property type="term" value="F:phosphatidylinositol binding"/>
    <property type="evidence" value="ECO:0007669"/>
    <property type="project" value="InterPro"/>
</dbReference>
<feature type="compositionally biased region" description="Pro residues" evidence="3">
    <location>
        <begin position="108"/>
        <end position="127"/>
    </location>
</feature>
<feature type="region of interest" description="Disordered" evidence="3">
    <location>
        <begin position="65"/>
        <end position="170"/>
    </location>
</feature>
<evidence type="ECO:0000256" key="2">
    <source>
        <dbReference type="PROSITE-ProRule" id="PRU00192"/>
    </source>
</evidence>
<dbReference type="Pfam" id="PF00787">
    <property type="entry name" value="PX"/>
    <property type="match status" value="1"/>
</dbReference>
<dbReference type="CDD" id="cd00174">
    <property type="entry name" value="SH3"/>
    <property type="match status" value="1"/>
</dbReference>
<gene>
    <name evidence="5" type="ORF">M0811_04122</name>
</gene>
<feature type="compositionally biased region" description="Pro residues" evidence="3">
    <location>
        <begin position="148"/>
        <end position="157"/>
    </location>
</feature>
<dbReference type="SMART" id="SM00326">
    <property type="entry name" value="SH3"/>
    <property type="match status" value="1"/>
</dbReference>
<dbReference type="PANTHER" id="PTHR45827:SF1">
    <property type="entry name" value="SORTING NEXIN"/>
    <property type="match status" value="1"/>
</dbReference>
<dbReference type="GO" id="GO:0005886">
    <property type="term" value="C:plasma membrane"/>
    <property type="evidence" value="ECO:0007669"/>
    <property type="project" value="TreeGrafter"/>
</dbReference>
<protein>
    <submittedName>
        <fullName evidence="5">Sorting nexin</fullName>
    </submittedName>
</protein>
<feature type="domain" description="SH3" evidence="4">
    <location>
        <begin position="5"/>
        <end position="64"/>
    </location>
</feature>
<evidence type="ECO:0000256" key="1">
    <source>
        <dbReference type="ARBA" id="ARBA00022443"/>
    </source>
</evidence>
<sequence>MFESKISFEVVAIADYEPQDERELGFKKNDKITILDDNYNWWVGYIDKTQPGLIPKNYITIELSQDEKPKDSQDSQEIDEETQLKNLPNLQEKNEKKHLKLPPKPKTKPPPLQRPNQPLKPPIPTGPKPTLNDKAKPPIPPKSRKPKPPIPTGPKPRIPVQGENKEIQSQEVKITPPKPKFVGEDLTKVMEPQKNQQIQQIQTETEPPRYFLDDKFVWNLREKITPFTFTISLSPNNKNMKSGKSEKTKFLIVSNTQTLSVEKSFIQFREFRDQLADQYKSCAIPQILPAKKITSPETFLSQFLDRISRHPILGTSSLYKEFIGLENEIKETNLAEFGFENEYETNMKSTNTTQKISIEKFSIFLQTLENQFSQLRLGFNSQSVKYKELSTVFSDLGNKVTELSRFQFDWRQKETLDKNSIDTITAIASSLVGLSSTLYKNFRLYETNPKIPNDLLSDFLNEYSVLISSFEEIWKRKIKIKAQKDLVQQTYQKLQTSSSHNFQKITTESEKLEKITNLDSKFELAILAEMEHFRYSLCQDFKIAFQRYVNSQIQIQEKVTEFWKDMLSLVKSIEVKQGSSIESKHLD</sequence>
<reference evidence="5" key="1">
    <citation type="submission" date="2022-10" db="EMBL/GenBank/DDBJ databases">
        <title>Novel sulphate-reducing endosymbionts in the free-living metamonad Anaeramoeba.</title>
        <authorList>
            <person name="Jerlstrom-Hultqvist J."/>
            <person name="Cepicka I."/>
            <person name="Gallot-Lavallee L."/>
            <person name="Salas-Leiva D."/>
            <person name="Curtis B.A."/>
            <person name="Zahonova K."/>
            <person name="Pipaliya S."/>
            <person name="Dacks J."/>
            <person name="Roger A.J."/>
        </authorList>
    </citation>
    <scope>NUCLEOTIDE SEQUENCE</scope>
    <source>
        <strain evidence="5">BMAN</strain>
    </source>
</reference>
<evidence type="ECO:0000256" key="3">
    <source>
        <dbReference type="SAM" id="MobiDB-lite"/>
    </source>
</evidence>